<comment type="similarity">
    <text evidence="1">Belongs to the non-flavoprotein flavin reductase family.</text>
</comment>
<dbReference type="RefSeq" id="WP_188783914.1">
    <property type="nucleotide sequence ID" value="NZ_BMNI01000004.1"/>
</dbReference>
<feature type="domain" description="Flavin reductase like" evidence="3">
    <location>
        <begin position="22"/>
        <end position="165"/>
    </location>
</feature>
<comment type="caution">
    <text evidence="4">The sequence shown here is derived from an EMBL/GenBank/DDBJ whole genome shotgun (WGS) entry which is preliminary data.</text>
</comment>
<dbReference type="Proteomes" id="UP000655410">
    <property type="component" value="Unassembled WGS sequence"/>
</dbReference>
<dbReference type="PANTHER" id="PTHR30466:SF11">
    <property type="entry name" value="FLAVIN-DEPENDENT MONOOXYGENASE, REDUCTASE SUBUNIT HSAB"/>
    <property type="match status" value="1"/>
</dbReference>
<dbReference type="SUPFAM" id="SSF50475">
    <property type="entry name" value="FMN-binding split barrel"/>
    <property type="match status" value="1"/>
</dbReference>
<protein>
    <submittedName>
        <fullName evidence="4">Oxidoreductase</fullName>
    </submittedName>
</protein>
<proteinExistence type="inferred from homology"/>
<organism evidence="4 5">
    <name type="scientific">Nocardioides phosphati</name>
    <dbReference type="NCBI Taxonomy" id="1867775"/>
    <lineage>
        <taxon>Bacteria</taxon>
        <taxon>Bacillati</taxon>
        <taxon>Actinomycetota</taxon>
        <taxon>Actinomycetes</taxon>
        <taxon>Propionibacteriales</taxon>
        <taxon>Nocardioidaceae</taxon>
        <taxon>Nocardioides</taxon>
    </lineage>
</organism>
<keyword evidence="2" id="KW-0560">Oxidoreductase</keyword>
<dbReference type="PANTHER" id="PTHR30466">
    <property type="entry name" value="FLAVIN REDUCTASE"/>
    <property type="match status" value="1"/>
</dbReference>
<evidence type="ECO:0000256" key="2">
    <source>
        <dbReference type="ARBA" id="ARBA00023002"/>
    </source>
</evidence>
<dbReference type="EMBL" id="BMNI01000004">
    <property type="protein sequence ID" value="GGO89902.1"/>
    <property type="molecule type" value="Genomic_DNA"/>
</dbReference>
<accession>A0ABQ2NBG0</accession>
<dbReference type="InterPro" id="IPR002563">
    <property type="entry name" value="Flavin_Rdtase-like_dom"/>
</dbReference>
<name>A0ABQ2NBG0_9ACTN</name>
<dbReference type="InterPro" id="IPR012349">
    <property type="entry name" value="Split_barrel_FMN-bd"/>
</dbReference>
<evidence type="ECO:0000313" key="4">
    <source>
        <dbReference type="EMBL" id="GGO89902.1"/>
    </source>
</evidence>
<evidence type="ECO:0000256" key="1">
    <source>
        <dbReference type="ARBA" id="ARBA00008898"/>
    </source>
</evidence>
<dbReference type="Gene3D" id="2.30.110.10">
    <property type="entry name" value="Electron Transport, Fmn-binding Protein, Chain A"/>
    <property type="match status" value="1"/>
</dbReference>
<sequence length="186" mass="19271">MTALPLSPEAPVLDAATLRQAFGHYPSGVVAVGAHVGGRLTGIAASSFTSVSLDPPLVSVAVAKSSNTWPALREAGEIGVSVLADHHDALCRQLAGPADRRFAGLRFAVSSGGGVLLRESVATFTTVLHDELDAGDHVIVLLRVLAVDAGEGEHPLVFHRSAFAQLDRSGLDASRLDGRINGKPVD</sequence>
<gene>
    <name evidence="4" type="ORF">GCM10011584_20470</name>
</gene>
<evidence type="ECO:0000259" key="3">
    <source>
        <dbReference type="SMART" id="SM00903"/>
    </source>
</evidence>
<dbReference type="SMART" id="SM00903">
    <property type="entry name" value="Flavin_Reduct"/>
    <property type="match status" value="1"/>
</dbReference>
<reference evidence="5" key="1">
    <citation type="journal article" date="2019" name="Int. J. Syst. Evol. Microbiol.">
        <title>The Global Catalogue of Microorganisms (GCM) 10K type strain sequencing project: providing services to taxonomists for standard genome sequencing and annotation.</title>
        <authorList>
            <consortium name="The Broad Institute Genomics Platform"/>
            <consortium name="The Broad Institute Genome Sequencing Center for Infectious Disease"/>
            <person name="Wu L."/>
            <person name="Ma J."/>
        </authorList>
    </citation>
    <scope>NUCLEOTIDE SEQUENCE [LARGE SCALE GENOMIC DNA]</scope>
    <source>
        <strain evidence="5">CGMCC 4.7371</strain>
    </source>
</reference>
<evidence type="ECO:0000313" key="5">
    <source>
        <dbReference type="Proteomes" id="UP000655410"/>
    </source>
</evidence>
<keyword evidence="5" id="KW-1185">Reference proteome</keyword>
<dbReference type="InterPro" id="IPR050268">
    <property type="entry name" value="NADH-dep_flavin_reductase"/>
</dbReference>
<dbReference type="Pfam" id="PF01613">
    <property type="entry name" value="Flavin_Reduct"/>
    <property type="match status" value="1"/>
</dbReference>